<gene>
    <name evidence="8" type="ORF">ACFSBT_12230</name>
</gene>
<evidence type="ECO:0000256" key="6">
    <source>
        <dbReference type="SAM" id="Phobius"/>
    </source>
</evidence>
<evidence type="ECO:0000256" key="2">
    <source>
        <dbReference type="ARBA" id="ARBA00022475"/>
    </source>
</evidence>
<keyword evidence="2" id="KW-1003">Cell membrane</keyword>
<dbReference type="RefSeq" id="WP_369694233.1">
    <property type="nucleotide sequence ID" value="NZ_JALXFV010000005.1"/>
</dbReference>
<dbReference type="InterPro" id="IPR050545">
    <property type="entry name" value="Mycobact_MmpL"/>
</dbReference>
<feature type="transmembrane region" description="Helical" evidence="6">
    <location>
        <begin position="257"/>
        <end position="280"/>
    </location>
</feature>
<keyword evidence="4 6" id="KW-1133">Transmembrane helix</keyword>
<organism evidence="8 9">
    <name type="scientific">Halomarina rubra</name>
    <dbReference type="NCBI Taxonomy" id="2071873"/>
    <lineage>
        <taxon>Archaea</taxon>
        <taxon>Methanobacteriati</taxon>
        <taxon>Methanobacteriota</taxon>
        <taxon>Stenosarchaea group</taxon>
        <taxon>Halobacteria</taxon>
        <taxon>Halobacteriales</taxon>
        <taxon>Natronomonadaceae</taxon>
        <taxon>Halomarina</taxon>
    </lineage>
</organism>
<feature type="transmembrane region" description="Helical" evidence="6">
    <location>
        <begin position="776"/>
        <end position="802"/>
    </location>
</feature>
<feature type="transmembrane region" description="Helical" evidence="6">
    <location>
        <begin position="232"/>
        <end position="250"/>
    </location>
</feature>
<sequence length="807" mass="85281">MDRVDDWITERPVAVVVAFLMVSAVFAVGVGNISTEAGTEQFTEDSPEQVALDRVNQEFTPPFATTNGTTQLVQQGTNVLASDQLLSMLTVQRRMADRPSMRVASTSSAAAIVAQTIDPDATTLDAQYAAIDGASESQVREAVRRAAATDAFLGVVSDDFDREAATASATIGVVEHDVPGGVSQSAGQSGESPLTPIQEEARFVASTVDADVTVFGAGIIAAESQTVIGDSLLIVVPAAVVLIVLFLVVSYRDPLDLLLGVVALAMAVLWTFGFLGLAGIPFSQLLIAVPPLLLAVGIDFGIHAINRYREERVAGRAVRPSMRTATDQLLVAFFIVTGTTVFGFASNGVSRLAPIRDFGFIAAVGIVFTFLIFGLFLPATKVAVDTRSDRWGLPRFGERPLGAEGSALARVLSVGVVVARRAPYLFLAGIVVLTAGSAVYATGVGTSFDTEDFLPPDDAPAYLEALPEPFAPGEYTVTGTLDLLESKFASAEDDTVTVYAEGPLTADYALESLQRANRDPPDSFVAENRRAEPTSILTVVDDYAARDPAFRALVERNDVDDDGVPDDDLERIYDALLASPARAQALHYIDEEYTSTQVVYAVEADADQAEVTADAREMADRYRLAATATGPIVVFEATADVILESTLRSLAVALVATAVFLLAVYHVLERRASLGLVNLAPIVVSVALLAGTMRLLDIPFNALTATILAIALGLGIDYSVHVVHRFVDEYRLTGDVFAALDRTVAGTGGALTGSMLTTASGIGVLVFAIFPVLGQFGVLVALTVVYSYVTALVVTPSVVVAWDALAN</sequence>
<dbReference type="InterPro" id="IPR000731">
    <property type="entry name" value="SSD"/>
</dbReference>
<comment type="caution">
    <text evidence="8">The sequence shown here is derived from an EMBL/GenBank/DDBJ whole genome shotgun (WGS) entry which is preliminary data.</text>
</comment>
<feature type="domain" description="SSD" evidence="7">
    <location>
        <begin position="640"/>
        <end position="801"/>
    </location>
</feature>
<dbReference type="GO" id="GO:0005886">
    <property type="term" value="C:plasma membrane"/>
    <property type="evidence" value="ECO:0007669"/>
    <property type="project" value="UniProtKB-SubCell"/>
</dbReference>
<dbReference type="EMBL" id="JBHUDC010000005">
    <property type="protein sequence ID" value="MFD1514048.1"/>
    <property type="molecule type" value="Genomic_DNA"/>
</dbReference>
<keyword evidence="3 6" id="KW-0812">Transmembrane</keyword>
<feature type="transmembrane region" description="Helical" evidence="6">
    <location>
        <begin position="702"/>
        <end position="723"/>
    </location>
</feature>
<evidence type="ECO:0000256" key="1">
    <source>
        <dbReference type="ARBA" id="ARBA00004651"/>
    </source>
</evidence>
<dbReference type="PROSITE" id="PS50156">
    <property type="entry name" value="SSD"/>
    <property type="match status" value="2"/>
</dbReference>
<evidence type="ECO:0000313" key="9">
    <source>
        <dbReference type="Proteomes" id="UP001597187"/>
    </source>
</evidence>
<accession>A0ABD6AWV8</accession>
<dbReference type="PANTHER" id="PTHR33406">
    <property type="entry name" value="MEMBRANE PROTEIN MJ1562-RELATED"/>
    <property type="match status" value="1"/>
</dbReference>
<feature type="transmembrane region" description="Helical" evidence="6">
    <location>
        <begin position="675"/>
        <end position="696"/>
    </location>
</feature>
<feature type="transmembrane region" description="Helical" evidence="6">
    <location>
        <begin position="286"/>
        <end position="308"/>
    </location>
</feature>
<feature type="transmembrane region" description="Helical" evidence="6">
    <location>
        <begin position="329"/>
        <end position="346"/>
    </location>
</feature>
<protein>
    <submittedName>
        <fullName evidence="8">RND family transporter</fullName>
    </submittedName>
</protein>
<feature type="transmembrane region" description="Helical" evidence="6">
    <location>
        <begin position="744"/>
        <end position="770"/>
    </location>
</feature>
<name>A0ABD6AWV8_9EURY</name>
<comment type="subcellular location">
    <subcellularLocation>
        <location evidence="1">Cell membrane</location>
        <topology evidence="1">Multi-pass membrane protein</topology>
    </subcellularLocation>
</comment>
<dbReference type="InterPro" id="IPR004869">
    <property type="entry name" value="MMPL_dom"/>
</dbReference>
<dbReference type="AlphaFoldDB" id="A0ABD6AWV8"/>
<evidence type="ECO:0000259" key="7">
    <source>
        <dbReference type="PROSITE" id="PS50156"/>
    </source>
</evidence>
<feature type="transmembrane region" description="Helical" evidence="6">
    <location>
        <begin position="649"/>
        <end position="668"/>
    </location>
</feature>
<dbReference type="Gene3D" id="1.20.1640.10">
    <property type="entry name" value="Multidrug efflux transporter AcrB transmembrane domain"/>
    <property type="match status" value="2"/>
</dbReference>
<keyword evidence="5 6" id="KW-0472">Membrane</keyword>
<dbReference type="PANTHER" id="PTHR33406:SF12">
    <property type="entry name" value="BLR2997 PROTEIN"/>
    <property type="match status" value="1"/>
</dbReference>
<feature type="transmembrane region" description="Helical" evidence="6">
    <location>
        <begin position="12"/>
        <end position="33"/>
    </location>
</feature>
<proteinExistence type="predicted"/>
<reference evidence="8 9" key="1">
    <citation type="journal article" date="2019" name="Int. J. Syst. Evol. Microbiol.">
        <title>The Global Catalogue of Microorganisms (GCM) 10K type strain sequencing project: providing services to taxonomists for standard genome sequencing and annotation.</title>
        <authorList>
            <consortium name="The Broad Institute Genomics Platform"/>
            <consortium name="The Broad Institute Genome Sequencing Center for Infectious Disease"/>
            <person name="Wu L."/>
            <person name="Ma J."/>
        </authorList>
    </citation>
    <scope>NUCLEOTIDE SEQUENCE [LARGE SCALE GENOMIC DNA]</scope>
    <source>
        <strain evidence="8 9">CGMCC 1.12563</strain>
    </source>
</reference>
<dbReference type="Proteomes" id="UP001597187">
    <property type="component" value="Unassembled WGS sequence"/>
</dbReference>
<keyword evidence="9" id="KW-1185">Reference proteome</keyword>
<dbReference type="Pfam" id="PF03176">
    <property type="entry name" value="MMPL"/>
    <property type="match status" value="2"/>
</dbReference>
<feature type="transmembrane region" description="Helical" evidence="6">
    <location>
        <begin position="358"/>
        <end position="380"/>
    </location>
</feature>
<feature type="transmembrane region" description="Helical" evidence="6">
    <location>
        <begin position="424"/>
        <end position="443"/>
    </location>
</feature>
<feature type="domain" description="SSD" evidence="7">
    <location>
        <begin position="258"/>
        <end position="383"/>
    </location>
</feature>
<evidence type="ECO:0000256" key="3">
    <source>
        <dbReference type="ARBA" id="ARBA00022692"/>
    </source>
</evidence>
<dbReference type="SUPFAM" id="SSF82866">
    <property type="entry name" value="Multidrug efflux transporter AcrB transmembrane domain"/>
    <property type="match status" value="2"/>
</dbReference>
<evidence type="ECO:0000313" key="8">
    <source>
        <dbReference type="EMBL" id="MFD1514048.1"/>
    </source>
</evidence>
<evidence type="ECO:0000256" key="4">
    <source>
        <dbReference type="ARBA" id="ARBA00022989"/>
    </source>
</evidence>
<evidence type="ECO:0000256" key="5">
    <source>
        <dbReference type="ARBA" id="ARBA00023136"/>
    </source>
</evidence>